<evidence type="ECO:0000313" key="2">
    <source>
        <dbReference type="Proteomes" id="UP001153332"/>
    </source>
</evidence>
<proteinExistence type="predicted"/>
<dbReference type="Proteomes" id="UP001153332">
    <property type="component" value="Unassembled WGS sequence"/>
</dbReference>
<gene>
    <name evidence="1" type="ORF">O1611_g2882</name>
</gene>
<reference evidence="1" key="1">
    <citation type="submission" date="2022-12" db="EMBL/GenBank/DDBJ databases">
        <title>Genome Sequence of Lasiodiplodia mahajangana.</title>
        <authorList>
            <person name="Buettner E."/>
        </authorList>
    </citation>
    <scope>NUCLEOTIDE SEQUENCE</scope>
    <source>
        <strain evidence="1">VT137</strain>
    </source>
</reference>
<evidence type="ECO:0000313" key="1">
    <source>
        <dbReference type="EMBL" id="KAJ8130751.1"/>
    </source>
</evidence>
<accession>A0ACC2JTD7</accession>
<comment type="caution">
    <text evidence="1">The sequence shown here is derived from an EMBL/GenBank/DDBJ whole genome shotgun (WGS) entry which is preliminary data.</text>
</comment>
<protein>
    <submittedName>
        <fullName evidence="1">Uncharacterized protein</fullName>
    </submittedName>
</protein>
<organism evidence="1 2">
    <name type="scientific">Lasiodiplodia mahajangana</name>
    <dbReference type="NCBI Taxonomy" id="1108764"/>
    <lineage>
        <taxon>Eukaryota</taxon>
        <taxon>Fungi</taxon>
        <taxon>Dikarya</taxon>
        <taxon>Ascomycota</taxon>
        <taxon>Pezizomycotina</taxon>
        <taxon>Dothideomycetes</taxon>
        <taxon>Dothideomycetes incertae sedis</taxon>
        <taxon>Botryosphaeriales</taxon>
        <taxon>Botryosphaeriaceae</taxon>
        <taxon>Lasiodiplodia</taxon>
    </lineage>
</organism>
<name>A0ACC2JTD7_9PEZI</name>
<dbReference type="EMBL" id="JAPUUL010000432">
    <property type="protein sequence ID" value="KAJ8130751.1"/>
    <property type="molecule type" value="Genomic_DNA"/>
</dbReference>
<keyword evidence="2" id="KW-1185">Reference proteome</keyword>
<sequence>MVLTTPDSSNLDQFWTVFSADIPRVPSVDELIVRIVAINYPQGIVTDIHGAQISPPLDPATVTQQILLTIQTALDLETQFWTKQLRQNHLYTPYAWALRLSSNVAIKEAETQVTGALAWVGHIKGLDTLFWEAFHRTWDLYKKEGRII</sequence>